<feature type="non-terminal residue" evidence="2">
    <location>
        <position position="70"/>
    </location>
</feature>
<gene>
    <name evidence="2" type="ORF">S12H4_38469</name>
</gene>
<accession>X1UJC1</accession>
<organism evidence="2">
    <name type="scientific">marine sediment metagenome</name>
    <dbReference type="NCBI Taxonomy" id="412755"/>
    <lineage>
        <taxon>unclassified sequences</taxon>
        <taxon>metagenomes</taxon>
        <taxon>ecological metagenomes</taxon>
    </lineage>
</organism>
<evidence type="ECO:0000256" key="1">
    <source>
        <dbReference type="SAM" id="Coils"/>
    </source>
</evidence>
<feature type="coiled-coil region" evidence="1">
    <location>
        <begin position="21"/>
        <end position="48"/>
    </location>
</feature>
<reference evidence="2" key="1">
    <citation type="journal article" date="2014" name="Front. Microbiol.">
        <title>High frequency of phylogenetically diverse reductive dehalogenase-homologous genes in deep subseafloor sedimentary metagenomes.</title>
        <authorList>
            <person name="Kawai M."/>
            <person name="Futagami T."/>
            <person name="Toyoda A."/>
            <person name="Takaki Y."/>
            <person name="Nishi S."/>
            <person name="Hori S."/>
            <person name="Arai W."/>
            <person name="Tsubouchi T."/>
            <person name="Morono Y."/>
            <person name="Uchiyama I."/>
            <person name="Ito T."/>
            <person name="Fujiyama A."/>
            <person name="Inagaki F."/>
            <person name="Takami H."/>
        </authorList>
    </citation>
    <scope>NUCLEOTIDE SEQUENCE</scope>
    <source>
        <strain evidence="2">Expedition CK06-06</strain>
    </source>
</reference>
<evidence type="ECO:0000313" key="2">
    <source>
        <dbReference type="EMBL" id="GAI92449.1"/>
    </source>
</evidence>
<name>X1UJC1_9ZZZZ</name>
<proteinExistence type="predicted"/>
<protein>
    <submittedName>
        <fullName evidence="2">Uncharacterized protein</fullName>
    </submittedName>
</protein>
<dbReference type="EMBL" id="BARW01023157">
    <property type="protein sequence ID" value="GAI92449.1"/>
    <property type="molecule type" value="Genomic_DNA"/>
</dbReference>
<sequence>MVEENKSVLKTKLGLENLKGLGDTLKQIKEVKESLDEAQKTISELAKDNSPLGKALARLVEAQGLKTLNE</sequence>
<dbReference type="AlphaFoldDB" id="X1UJC1"/>
<comment type="caution">
    <text evidence="2">The sequence shown here is derived from an EMBL/GenBank/DDBJ whole genome shotgun (WGS) entry which is preliminary data.</text>
</comment>
<keyword evidence="1" id="KW-0175">Coiled coil</keyword>